<feature type="domain" description="UTP25 NTP hydrolase-like" evidence="13">
    <location>
        <begin position="222"/>
        <end position="478"/>
    </location>
</feature>
<name>A0A0E9NF98_SAICN</name>
<comment type="subunit">
    <text evidence="4 10">Component of the ribosomal small subunit (SSU) processome composed of at least 40 protein subunits and snoRNA U3.</text>
</comment>
<dbReference type="OMA" id="QDRGDTF"/>
<evidence type="ECO:0000256" key="3">
    <source>
        <dbReference type="ARBA" id="ARBA00009223"/>
    </source>
</evidence>
<feature type="compositionally biased region" description="Acidic residues" evidence="11">
    <location>
        <begin position="104"/>
        <end position="125"/>
    </location>
</feature>
<evidence type="ECO:0000256" key="2">
    <source>
        <dbReference type="ARBA" id="ARBA00004604"/>
    </source>
</evidence>
<sequence length="677" mass="76265">MAGPRGKFSGGRATKRRRTGDAGKQSERVVRFDPVPEEEGPEEDYNGGDDEDDDEEEGFDPSAAAPEAYDALVTLLATDEPAKPKKKKRSAPVTEIDDLAPVLEDGDNEETLEEPMEGDEEDASDPFEQHFANPRSDVLDQLHKAVTGNKWTTTQAANAVLGKITVLRPENVEQLSVTPPTSVASLNALRLKQRVLKVFTSTNSSLTLLQSALAAPIFSNLDLLHTGRTHKNAEEIRTLYTLHALNHLYKTRDRVLKNNARLAHAADDDDLELRDQGFTRPKVLFVLPTRNACLDIVNTLIRLSGTEQQENKKRFMDNFTVEKETISETKPEDFRALFAGNDDDMFRVGIKFTRKTMKFFADFYNSDIILASPLGLRMAIGAEGDKKRDFDFLSSIELVILDQADAMLMQNWEHVEHLFAHMNLIPKDPHGCDFSRVRSWYLDDRARFMRQTLVFTQYNTPELNALFNKDMRNLSGKVKTRHPCEGSINDVGAHIRQNFLRMDLANPADDPDVRFKHFTTGVLPGLLRSSGNGGLMIFIPSYFDFVRLRNHLESIDASVAALSEYTKGPDVARGRTLFAQGRKKIMVYTERAHHFRRYDIKGVTSLYMYGLPEHPQFYPELVRFLARSVAEGVADQGAVKCRALFTKFDALKLERIVGTKRAGAMCSPQSSGSFEFY</sequence>
<evidence type="ECO:0000313" key="14">
    <source>
        <dbReference type="EMBL" id="GAO48537.1"/>
    </source>
</evidence>
<dbReference type="InterPro" id="IPR010678">
    <property type="entry name" value="UTP25"/>
</dbReference>
<evidence type="ECO:0000256" key="8">
    <source>
        <dbReference type="ARBA" id="ARBA00023242"/>
    </source>
</evidence>
<reference evidence="14 15" key="2">
    <citation type="journal article" date="2014" name="J. Gen. Appl. Microbiol.">
        <title>The early diverging ascomycetous budding yeast Saitoella complicata has three histone deacetylases belonging to the Clr6, Hos2, and Rpd3 lineages.</title>
        <authorList>
            <person name="Nishida H."/>
            <person name="Matsumoto T."/>
            <person name="Kondo S."/>
            <person name="Hamamoto M."/>
            <person name="Yoshikawa H."/>
        </authorList>
    </citation>
    <scope>NUCLEOTIDE SEQUENCE [LARGE SCALE GENOMIC DNA]</scope>
    <source>
        <strain evidence="14 15">NRRL Y-17804</strain>
    </source>
</reference>
<evidence type="ECO:0000256" key="10">
    <source>
        <dbReference type="RuleBase" id="RU365070"/>
    </source>
</evidence>
<keyword evidence="6 10" id="KW-0690">Ribosome biogenesis</keyword>
<evidence type="ECO:0000256" key="4">
    <source>
        <dbReference type="ARBA" id="ARBA00011192"/>
    </source>
</evidence>
<comment type="similarity">
    <text evidence="3 10">Belongs to the UTP25 family.</text>
</comment>
<dbReference type="Gene3D" id="3.40.50.300">
    <property type="entry name" value="P-loop containing nucleotide triphosphate hydrolases"/>
    <property type="match status" value="1"/>
</dbReference>
<evidence type="ECO:0000259" key="12">
    <source>
        <dbReference type="Pfam" id="PF06862"/>
    </source>
</evidence>
<dbReference type="EMBL" id="BACD03000015">
    <property type="protein sequence ID" value="GAO48537.1"/>
    <property type="molecule type" value="Genomic_DNA"/>
</dbReference>
<comment type="function">
    <text evidence="1 10">DEAD-box RNA helicase-like protein required for pre-18S rRNA processing, specifically at sites A0, A1, and A2.</text>
</comment>
<feature type="region of interest" description="Disordered" evidence="11">
    <location>
        <begin position="1"/>
        <end position="131"/>
    </location>
</feature>
<evidence type="ECO:0000256" key="9">
    <source>
        <dbReference type="ARBA" id="ARBA00023274"/>
    </source>
</evidence>
<evidence type="ECO:0000256" key="11">
    <source>
        <dbReference type="SAM" id="MobiDB-lite"/>
    </source>
</evidence>
<comment type="subcellular location">
    <subcellularLocation>
        <location evidence="2 10">Nucleus</location>
        <location evidence="2 10">Nucleolus</location>
    </subcellularLocation>
</comment>
<proteinExistence type="inferred from homology"/>
<keyword evidence="15" id="KW-1185">Reference proteome</keyword>
<feature type="compositionally biased region" description="Acidic residues" evidence="11">
    <location>
        <begin position="35"/>
        <end position="59"/>
    </location>
</feature>
<evidence type="ECO:0000256" key="1">
    <source>
        <dbReference type="ARBA" id="ARBA00002883"/>
    </source>
</evidence>
<dbReference type="STRING" id="698492.A0A0E9NF98"/>
<dbReference type="InterPro" id="IPR053939">
    <property type="entry name" value="UTP25_C"/>
</dbReference>
<dbReference type="Pfam" id="PF06862">
    <property type="entry name" value="Utp25_C"/>
    <property type="match status" value="1"/>
</dbReference>
<dbReference type="GO" id="GO:0000462">
    <property type="term" value="P:maturation of SSU-rRNA from tricistronic rRNA transcript (SSU-rRNA, 5.8S rRNA, LSU-rRNA)"/>
    <property type="evidence" value="ECO:0007669"/>
    <property type="project" value="TreeGrafter"/>
</dbReference>
<evidence type="ECO:0000259" key="13">
    <source>
        <dbReference type="Pfam" id="PF22916"/>
    </source>
</evidence>
<dbReference type="GO" id="GO:0019843">
    <property type="term" value="F:rRNA binding"/>
    <property type="evidence" value="ECO:0007669"/>
    <property type="project" value="TreeGrafter"/>
</dbReference>
<dbReference type="Pfam" id="PF22916">
    <property type="entry name" value="UTP25_NTPase-like"/>
    <property type="match status" value="1"/>
</dbReference>
<feature type="domain" description="UTP25 C-terminal" evidence="12">
    <location>
        <begin position="487"/>
        <end position="675"/>
    </location>
</feature>
<keyword evidence="7 10" id="KW-0698">rRNA processing</keyword>
<dbReference type="AlphaFoldDB" id="A0A0E9NF98"/>
<dbReference type="Proteomes" id="UP000033140">
    <property type="component" value="Unassembled WGS sequence"/>
</dbReference>
<keyword evidence="8 10" id="KW-0539">Nucleus</keyword>
<evidence type="ECO:0000313" key="15">
    <source>
        <dbReference type="Proteomes" id="UP000033140"/>
    </source>
</evidence>
<comment type="caution">
    <text evidence="14">The sequence shown here is derived from an EMBL/GenBank/DDBJ whole genome shotgun (WGS) entry which is preliminary data.</text>
</comment>
<dbReference type="InterPro" id="IPR027417">
    <property type="entry name" value="P-loop_NTPase"/>
</dbReference>
<dbReference type="SUPFAM" id="SSF52540">
    <property type="entry name" value="P-loop containing nucleoside triphosphate hydrolases"/>
    <property type="match status" value="1"/>
</dbReference>
<protein>
    <recommendedName>
        <fullName evidence="5 10">U3 small nucleolar RNA-associated protein 25</fullName>
        <shortName evidence="10">U3 snoRNA-associated protein 25</shortName>
    </recommendedName>
</protein>
<gene>
    <name evidence="14" type="ORF">G7K_2710-t1</name>
</gene>
<reference evidence="14 15" key="3">
    <citation type="journal article" date="2015" name="Genome Announc.">
        <title>Draft Genome Sequence of the Archiascomycetous Yeast Saitoella complicata.</title>
        <authorList>
            <person name="Yamauchi K."/>
            <person name="Kondo S."/>
            <person name="Hamamoto M."/>
            <person name="Takahashi Y."/>
            <person name="Ogura Y."/>
            <person name="Hayashi T."/>
            <person name="Nishida H."/>
        </authorList>
    </citation>
    <scope>NUCLEOTIDE SEQUENCE [LARGE SCALE GENOMIC DNA]</scope>
    <source>
        <strain evidence="14 15">NRRL Y-17804</strain>
    </source>
</reference>
<organism evidence="14 15">
    <name type="scientific">Saitoella complicata (strain BCRC 22490 / CBS 7301 / JCM 7358 / NBRC 10748 / NRRL Y-17804)</name>
    <dbReference type="NCBI Taxonomy" id="698492"/>
    <lineage>
        <taxon>Eukaryota</taxon>
        <taxon>Fungi</taxon>
        <taxon>Dikarya</taxon>
        <taxon>Ascomycota</taxon>
        <taxon>Taphrinomycotina</taxon>
        <taxon>Taphrinomycotina incertae sedis</taxon>
        <taxon>Saitoella</taxon>
    </lineage>
</organism>
<accession>A0A0E9NF98</accession>
<dbReference type="PANTHER" id="PTHR12933">
    <property type="entry name" value="ORF PROTEIN-RELATED"/>
    <property type="match status" value="1"/>
</dbReference>
<reference evidence="14 15" key="1">
    <citation type="journal article" date="2011" name="J. Gen. Appl. Microbiol.">
        <title>Draft genome sequencing of the enigmatic yeast Saitoella complicata.</title>
        <authorList>
            <person name="Nishida H."/>
            <person name="Hamamoto M."/>
            <person name="Sugiyama J."/>
        </authorList>
    </citation>
    <scope>NUCLEOTIDE SEQUENCE [LARGE SCALE GENOMIC DNA]</scope>
    <source>
        <strain evidence="14 15">NRRL Y-17804</strain>
    </source>
</reference>
<keyword evidence="9 10" id="KW-0687">Ribonucleoprotein</keyword>
<evidence type="ECO:0000256" key="7">
    <source>
        <dbReference type="ARBA" id="ARBA00022552"/>
    </source>
</evidence>
<dbReference type="GO" id="GO:0032040">
    <property type="term" value="C:small-subunit processome"/>
    <property type="evidence" value="ECO:0007669"/>
    <property type="project" value="TreeGrafter"/>
</dbReference>
<dbReference type="GO" id="GO:0034511">
    <property type="term" value="F:U3 snoRNA binding"/>
    <property type="evidence" value="ECO:0007669"/>
    <property type="project" value="InterPro"/>
</dbReference>
<evidence type="ECO:0000256" key="6">
    <source>
        <dbReference type="ARBA" id="ARBA00022517"/>
    </source>
</evidence>
<dbReference type="PANTHER" id="PTHR12933:SF0">
    <property type="entry name" value="U3 SMALL NUCLEOLAR RNA-ASSOCIATED PROTEIN 25 HOMOLOG"/>
    <property type="match status" value="1"/>
</dbReference>
<feature type="compositionally biased region" description="Basic and acidic residues" evidence="11">
    <location>
        <begin position="19"/>
        <end position="31"/>
    </location>
</feature>
<dbReference type="FunFam" id="3.40.50.300:FF:002356">
    <property type="entry name" value="U3 small nucleolar RNA-associated protein 25"/>
    <property type="match status" value="1"/>
</dbReference>
<evidence type="ECO:0000256" key="5">
    <source>
        <dbReference type="ARBA" id="ARBA00015422"/>
    </source>
</evidence>
<dbReference type="InterPro" id="IPR053940">
    <property type="entry name" value="UTP25_NTPase-like"/>
</dbReference>